<reference evidence="7" key="1">
    <citation type="journal article" date="2017" name="Nature">
        <title>The genome of Chenopodium quinoa.</title>
        <authorList>
            <person name="Jarvis D.E."/>
            <person name="Ho Y.S."/>
            <person name="Lightfoot D.J."/>
            <person name="Schmoeckel S.M."/>
            <person name="Li B."/>
            <person name="Borm T.J.A."/>
            <person name="Ohyanagi H."/>
            <person name="Mineta K."/>
            <person name="Michell C.T."/>
            <person name="Saber N."/>
            <person name="Kharbatia N.M."/>
            <person name="Rupper R.R."/>
            <person name="Sharp A.R."/>
            <person name="Dally N."/>
            <person name="Boughton B.A."/>
            <person name="Woo Y.H."/>
            <person name="Gao G."/>
            <person name="Schijlen E.G.W.M."/>
            <person name="Guo X."/>
            <person name="Momin A.A."/>
            <person name="Negrao S."/>
            <person name="Al-Babili S."/>
            <person name="Gehring C."/>
            <person name="Roessner U."/>
            <person name="Jung C."/>
            <person name="Murphy K."/>
            <person name="Arold S.T."/>
            <person name="Gojobori T."/>
            <person name="van der Linden C.G."/>
            <person name="van Loo E.N."/>
            <person name="Jellen E.N."/>
            <person name="Maughan P.J."/>
            <person name="Tester M."/>
        </authorList>
    </citation>
    <scope>NUCLEOTIDE SEQUENCE [LARGE SCALE GENOMIC DNA]</scope>
    <source>
        <strain evidence="7">cv. PI 614886</strain>
    </source>
</reference>
<feature type="compositionally biased region" description="Acidic residues" evidence="5">
    <location>
        <begin position="629"/>
        <end position="644"/>
    </location>
</feature>
<feature type="compositionally biased region" description="Basic and acidic residues" evidence="5">
    <location>
        <begin position="645"/>
        <end position="656"/>
    </location>
</feature>
<reference evidence="7" key="2">
    <citation type="submission" date="2021-03" db="UniProtKB">
        <authorList>
            <consortium name="EnsemblPlants"/>
        </authorList>
    </citation>
    <scope>IDENTIFICATION</scope>
</reference>
<evidence type="ECO:0000256" key="2">
    <source>
        <dbReference type="ARBA" id="ARBA00006801"/>
    </source>
</evidence>
<feature type="region of interest" description="Disordered" evidence="5">
    <location>
        <begin position="627"/>
        <end position="656"/>
    </location>
</feature>
<accession>A0A803MNW6</accession>
<comment type="similarity">
    <text evidence="2">Belongs to the JARID1 histone demethylase family.</text>
</comment>
<dbReference type="PANTHER" id="PTHR12549">
    <property type="entry name" value="JMJC DOMAIN-CONTAINING HISTONE DEMETHYLATION PROTEIN"/>
    <property type="match status" value="1"/>
</dbReference>
<evidence type="ECO:0000313" key="8">
    <source>
        <dbReference type="Proteomes" id="UP000596660"/>
    </source>
</evidence>
<evidence type="ECO:0000256" key="4">
    <source>
        <dbReference type="ARBA" id="ARBA00023242"/>
    </source>
</evidence>
<dbReference type="SMART" id="SM00558">
    <property type="entry name" value="JmjC"/>
    <property type="match status" value="1"/>
</dbReference>
<proteinExistence type="inferred from homology"/>
<evidence type="ECO:0000256" key="3">
    <source>
        <dbReference type="ARBA" id="ARBA00022723"/>
    </source>
</evidence>
<dbReference type="GO" id="GO:0032454">
    <property type="term" value="F:histone H3K9 demethylase activity"/>
    <property type="evidence" value="ECO:0007669"/>
    <property type="project" value="InterPro"/>
</dbReference>
<dbReference type="PANTHER" id="PTHR12549:SF11">
    <property type="entry name" value="LYSINE-SPECIFIC DEMETHYLASE JMJ25"/>
    <property type="match status" value="1"/>
</dbReference>
<dbReference type="GO" id="GO:0006357">
    <property type="term" value="P:regulation of transcription by RNA polymerase II"/>
    <property type="evidence" value="ECO:0007669"/>
    <property type="project" value="TreeGrafter"/>
</dbReference>
<dbReference type="GO" id="GO:0000785">
    <property type="term" value="C:chromatin"/>
    <property type="evidence" value="ECO:0007669"/>
    <property type="project" value="TreeGrafter"/>
</dbReference>
<dbReference type="Proteomes" id="UP000596660">
    <property type="component" value="Unplaced"/>
</dbReference>
<comment type="subcellular location">
    <subcellularLocation>
        <location evidence="1">Nucleus</location>
    </subcellularLocation>
</comment>
<name>A0A803MNW6_CHEQI</name>
<dbReference type="AlphaFoldDB" id="A0A803MNW6"/>
<dbReference type="InterPro" id="IPR003347">
    <property type="entry name" value="JmjC_dom"/>
</dbReference>
<dbReference type="GO" id="GO:0000118">
    <property type="term" value="C:histone deacetylase complex"/>
    <property type="evidence" value="ECO:0007669"/>
    <property type="project" value="TreeGrafter"/>
</dbReference>
<keyword evidence="4" id="KW-0539">Nucleus</keyword>
<dbReference type="GO" id="GO:0046872">
    <property type="term" value="F:metal ion binding"/>
    <property type="evidence" value="ECO:0007669"/>
    <property type="project" value="UniProtKB-KW"/>
</dbReference>
<evidence type="ECO:0000256" key="1">
    <source>
        <dbReference type="ARBA" id="ARBA00004123"/>
    </source>
</evidence>
<dbReference type="SUPFAM" id="SSF51197">
    <property type="entry name" value="Clavaminate synthase-like"/>
    <property type="match status" value="1"/>
</dbReference>
<feature type="region of interest" description="Disordered" evidence="5">
    <location>
        <begin position="426"/>
        <end position="504"/>
    </location>
</feature>
<evidence type="ECO:0000313" key="7">
    <source>
        <dbReference type="EnsemblPlants" id="AUR62032967-RA:cds"/>
    </source>
</evidence>
<keyword evidence="3" id="KW-0479">Metal-binding</keyword>
<dbReference type="EnsemblPlants" id="AUR62032967-RA">
    <property type="protein sequence ID" value="AUR62032967-RA:cds"/>
    <property type="gene ID" value="AUR62032967"/>
</dbReference>
<dbReference type="GO" id="GO:0031490">
    <property type="term" value="F:chromatin DNA binding"/>
    <property type="evidence" value="ECO:0007669"/>
    <property type="project" value="TreeGrafter"/>
</dbReference>
<feature type="compositionally biased region" description="Basic residues" evidence="5">
    <location>
        <begin position="436"/>
        <end position="451"/>
    </location>
</feature>
<dbReference type="GO" id="GO:0003712">
    <property type="term" value="F:transcription coregulator activity"/>
    <property type="evidence" value="ECO:0007669"/>
    <property type="project" value="TreeGrafter"/>
</dbReference>
<dbReference type="OMA" id="IRIKIRH"/>
<feature type="compositionally biased region" description="Basic and acidic residues" evidence="5">
    <location>
        <begin position="481"/>
        <end position="493"/>
    </location>
</feature>
<dbReference type="Gene3D" id="2.60.120.650">
    <property type="entry name" value="Cupin"/>
    <property type="match status" value="2"/>
</dbReference>
<feature type="domain" description="JmjC" evidence="6">
    <location>
        <begin position="244"/>
        <end position="597"/>
    </location>
</feature>
<protein>
    <recommendedName>
        <fullName evidence="6">JmjC domain-containing protein</fullName>
    </recommendedName>
</protein>
<dbReference type="InterPro" id="IPR045109">
    <property type="entry name" value="LSDs-like"/>
</dbReference>
<evidence type="ECO:0000259" key="6">
    <source>
        <dbReference type="SMART" id="SM00558"/>
    </source>
</evidence>
<dbReference type="Gramene" id="AUR62032967-RA">
    <property type="protein sequence ID" value="AUR62032967-RA:cds"/>
    <property type="gene ID" value="AUR62032967"/>
</dbReference>
<keyword evidence="8" id="KW-1185">Reference proteome</keyword>
<sequence>MSRMNRGYWNNSDAVMRTRYPRMTEEQIAFIIATAKRACGWRDLLRIKCEIPLEFEIKKRSVVCRVAQYCILVLGVSVSEAVVQMASVAKNERVYCDNCKTSIADFLRSCPECEYDLCLTCCREIRAGQLQGREEVVMDFVFRGFDYLHGGEESKGTSGGEAEEAVAKSGHKYSSQILSGCSCSDSVYDGDCGSIMRKCASRKDSSDNYLYCPDARDIQHRDLKHFQCHWLKDWPHTSKFEKHLPRHGAEFIHALPFKEYTHPRKGVLNLATKLPKGTLMQDMGPKTYIAYGLFEELGRGDSVTKLHCDMSDAVNILAHTTEVVVPAVNRKAISKSKKQHYAQEQKEIFGVEPKNSKGGEGSELKKHHDVAHVGKVVEEDIECTDTMVNVEAGTKVNVIPQNLSGKEGVVCHSIEMDHDMPTTAQKSNDVAAEHKKTLKSGGHNKSKKRRTNSPGDNEKETELSKLSAEGKNLDLDVQEGVPDKGRETKDKKTSAPLSEGLEVSEPHSGGALWDIFRREDVPKLQEYLRRHYQEFRHIHCNPLKQVIHPIYDQTFYLTEEHKRKLKEEYGKSCIKVALDFVSPENVGECIRLAGEFRALPQNHKAEEDKLEKMTLYAVKMALKNLGFQENDDSDADENIDSEPEPELKSESESDTE</sequence>
<evidence type="ECO:0000256" key="5">
    <source>
        <dbReference type="SAM" id="MobiDB-lite"/>
    </source>
</evidence>
<organism evidence="7 8">
    <name type="scientific">Chenopodium quinoa</name>
    <name type="common">Quinoa</name>
    <dbReference type="NCBI Taxonomy" id="63459"/>
    <lineage>
        <taxon>Eukaryota</taxon>
        <taxon>Viridiplantae</taxon>
        <taxon>Streptophyta</taxon>
        <taxon>Embryophyta</taxon>
        <taxon>Tracheophyta</taxon>
        <taxon>Spermatophyta</taxon>
        <taxon>Magnoliopsida</taxon>
        <taxon>eudicotyledons</taxon>
        <taxon>Gunneridae</taxon>
        <taxon>Pentapetalae</taxon>
        <taxon>Caryophyllales</taxon>
        <taxon>Chenopodiaceae</taxon>
        <taxon>Chenopodioideae</taxon>
        <taxon>Atripliceae</taxon>
        <taxon>Chenopodium</taxon>
    </lineage>
</organism>